<protein>
    <submittedName>
        <fullName evidence="1">Uncharacterized protein</fullName>
    </submittedName>
</protein>
<dbReference type="Proteomes" id="UP000799436">
    <property type="component" value="Unassembled WGS sequence"/>
</dbReference>
<organism evidence="1 2">
    <name type="scientific">Teratosphaeria nubilosa</name>
    <dbReference type="NCBI Taxonomy" id="161662"/>
    <lineage>
        <taxon>Eukaryota</taxon>
        <taxon>Fungi</taxon>
        <taxon>Dikarya</taxon>
        <taxon>Ascomycota</taxon>
        <taxon>Pezizomycotina</taxon>
        <taxon>Dothideomycetes</taxon>
        <taxon>Dothideomycetidae</taxon>
        <taxon>Mycosphaerellales</taxon>
        <taxon>Teratosphaeriaceae</taxon>
        <taxon>Teratosphaeria</taxon>
    </lineage>
</organism>
<gene>
    <name evidence="1" type="ORF">EJ03DRAFT_13081</name>
</gene>
<evidence type="ECO:0000313" key="1">
    <source>
        <dbReference type="EMBL" id="KAF2764882.1"/>
    </source>
</evidence>
<evidence type="ECO:0000313" key="2">
    <source>
        <dbReference type="Proteomes" id="UP000799436"/>
    </source>
</evidence>
<name>A0A6G1KX33_9PEZI</name>
<reference evidence="1" key="1">
    <citation type="journal article" date="2020" name="Stud. Mycol.">
        <title>101 Dothideomycetes genomes: a test case for predicting lifestyles and emergence of pathogens.</title>
        <authorList>
            <person name="Haridas S."/>
            <person name="Albert R."/>
            <person name="Binder M."/>
            <person name="Bloem J."/>
            <person name="Labutti K."/>
            <person name="Salamov A."/>
            <person name="Andreopoulos B."/>
            <person name="Baker S."/>
            <person name="Barry K."/>
            <person name="Bills G."/>
            <person name="Bluhm B."/>
            <person name="Cannon C."/>
            <person name="Castanera R."/>
            <person name="Culley D."/>
            <person name="Daum C."/>
            <person name="Ezra D."/>
            <person name="Gonzalez J."/>
            <person name="Henrissat B."/>
            <person name="Kuo A."/>
            <person name="Liang C."/>
            <person name="Lipzen A."/>
            <person name="Lutzoni F."/>
            <person name="Magnuson J."/>
            <person name="Mondo S."/>
            <person name="Nolan M."/>
            <person name="Ohm R."/>
            <person name="Pangilinan J."/>
            <person name="Park H.-J."/>
            <person name="Ramirez L."/>
            <person name="Alfaro M."/>
            <person name="Sun H."/>
            <person name="Tritt A."/>
            <person name="Yoshinaga Y."/>
            <person name="Zwiers L.-H."/>
            <person name="Turgeon B."/>
            <person name="Goodwin S."/>
            <person name="Spatafora J."/>
            <person name="Crous P."/>
            <person name="Grigoriev I."/>
        </authorList>
    </citation>
    <scope>NUCLEOTIDE SEQUENCE</scope>
    <source>
        <strain evidence="1">CBS 116005</strain>
    </source>
</reference>
<keyword evidence="2" id="KW-1185">Reference proteome</keyword>
<proteinExistence type="predicted"/>
<sequence>MLRISAFQHTLLLQRACSAPALDHRQFPACLCGLVRCATIQLDYLAYIANLAGDRLVAEAIKSPQRLEFSKIETQLHNVEL</sequence>
<dbReference type="EMBL" id="ML995907">
    <property type="protein sequence ID" value="KAF2764882.1"/>
    <property type="molecule type" value="Genomic_DNA"/>
</dbReference>
<accession>A0A6G1KX33</accession>
<dbReference type="AlphaFoldDB" id="A0A6G1KX33"/>